<protein>
    <submittedName>
        <fullName evidence="1">Uncharacterized protein</fullName>
    </submittedName>
</protein>
<sequence>MLMDFESYIKQIIYSCPYNITFSGNKCGFLNRWLVTGKDAQSHGDKSLEPYIGTDATILYNAQHTELAQEELESNWRYYCCTKLDDDTQIEYCRNNPEQMFSKDRDAYIYCLCCIYCEDEQDYLFFVDPQIPIRIWINGLLVFAVTSGYMINKYTFAIRLSKGINSILVEKEMLKLFRGFSPYTSRFHMEFVPIRVIVESDIRQFYDRNQFKILEKEYKIIPDRAFFDGREDISITVVPRYITDIKPERITVSIFDASLRKIIDTEGYTFRRLLLKPDGEIRGTLLIEVKSHTGSKKAGAYVFKGDFSQHLKQLGMIAEKRKDYHSSIFNFIKRASEIPDANLFFFRNTLELMTEHIYESVLKQLFAVEGAVIYCDENCCEKTILSISEKRALVFKDSETDDKFTAYLLHLPRDYSLNKRYALTVYFIYGTGYSTYPYAMDFIERQLFDGTIVLTICGRGGMNRDYINEGDILTIIKGIVEKYNIDRDRIFCIGGCTGTLRAIGMGIRMPGLFAGIMGVEGTARLDIRKPELEYLKNLDNLRILQLNNIEDAIFNTARVLDTLNRFRHNKSWNFSGFSHIQFDTMLSSSKLIKILLGIKRERYPKEIFFITDEPIYNKSYWIRLDYIESLEDKARIEATISGAKLICISCSNVKSLTLLLAREEMGLEDSINISINGYSCNVYLGEYSESSITLRSGGISIENRSLTRDSFAKEYDCFQINERLLGIKRVYGSRCTVIKPCSQERKSLSRRMFLLLKDPMREKVRNYKYGVLTEDELRHDKLEDTSLVYIIAPDTVGGNVGTTGKEIREELLKGSGVSMSGGCMEYRGKKYCGDYFALIRSDSPFNGERSVLLAICSTGEAMTQMAGLLSSFDYSPVFYNDAIVYSSTGYEYFR</sequence>
<proteinExistence type="predicted"/>
<name>A0A369AT62_9FIRM</name>
<evidence type="ECO:0000313" key="1">
    <source>
        <dbReference type="EMBL" id="RCX12562.1"/>
    </source>
</evidence>
<dbReference type="SUPFAM" id="SSF53474">
    <property type="entry name" value="alpha/beta-Hydrolases"/>
    <property type="match status" value="1"/>
</dbReference>
<dbReference type="InterPro" id="IPR029058">
    <property type="entry name" value="AB_hydrolase_fold"/>
</dbReference>
<dbReference type="RefSeq" id="WP_114298925.1">
    <property type="nucleotide sequence ID" value="NZ_QPJT01000021.1"/>
</dbReference>
<keyword evidence="2" id="KW-1185">Reference proteome</keyword>
<gene>
    <name evidence="1" type="ORF">DFR58_12166</name>
</gene>
<organism evidence="1 2">
    <name type="scientific">Anaerobacterium chartisolvens</name>
    <dbReference type="NCBI Taxonomy" id="1297424"/>
    <lineage>
        <taxon>Bacteria</taxon>
        <taxon>Bacillati</taxon>
        <taxon>Bacillota</taxon>
        <taxon>Clostridia</taxon>
        <taxon>Eubacteriales</taxon>
        <taxon>Oscillospiraceae</taxon>
        <taxon>Anaerobacterium</taxon>
    </lineage>
</organism>
<dbReference type="EMBL" id="QPJT01000021">
    <property type="protein sequence ID" value="RCX12562.1"/>
    <property type="molecule type" value="Genomic_DNA"/>
</dbReference>
<dbReference type="Proteomes" id="UP000253034">
    <property type="component" value="Unassembled WGS sequence"/>
</dbReference>
<comment type="caution">
    <text evidence="1">The sequence shown here is derived from an EMBL/GenBank/DDBJ whole genome shotgun (WGS) entry which is preliminary data.</text>
</comment>
<accession>A0A369AT62</accession>
<reference evidence="1 2" key="1">
    <citation type="submission" date="2018-07" db="EMBL/GenBank/DDBJ databases">
        <title>Genomic Encyclopedia of Type Strains, Phase IV (KMG-IV): sequencing the most valuable type-strain genomes for metagenomic binning, comparative biology and taxonomic classification.</title>
        <authorList>
            <person name="Goeker M."/>
        </authorList>
    </citation>
    <scope>NUCLEOTIDE SEQUENCE [LARGE SCALE GENOMIC DNA]</scope>
    <source>
        <strain evidence="1 2">DSM 27016</strain>
    </source>
</reference>
<dbReference type="AlphaFoldDB" id="A0A369AT62"/>
<dbReference type="Gene3D" id="3.40.50.1820">
    <property type="entry name" value="alpha/beta hydrolase"/>
    <property type="match status" value="1"/>
</dbReference>
<evidence type="ECO:0000313" key="2">
    <source>
        <dbReference type="Proteomes" id="UP000253034"/>
    </source>
</evidence>
<dbReference type="OrthoDB" id="2751280at2"/>